<feature type="signal peptide" evidence="3">
    <location>
        <begin position="1"/>
        <end position="19"/>
    </location>
</feature>
<protein>
    <recommendedName>
        <fullName evidence="4">Serpin domain-containing protein</fullName>
    </recommendedName>
</protein>
<dbReference type="PANTHER" id="PTHR11461:SF20">
    <property type="entry name" value="ALPHA-2-ANTIPLASMIN"/>
    <property type="match status" value="1"/>
</dbReference>
<feature type="compositionally biased region" description="Pro residues" evidence="2">
    <location>
        <begin position="37"/>
        <end position="47"/>
    </location>
</feature>
<dbReference type="Gene3D" id="3.30.497.10">
    <property type="entry name" value="Antithrombin, subunit I, domain 2"/>
    <property type="match status" value="1"/>
</dbReference>
<comment type="similarity">
    <text evidence="1">Belongs to the serpin family.</text>
</comment>
<evidence type="ECO:0000259" key="4">
    <source>
        <dbReference type="SMART" id="SM00093"/>
    </source>
</evidence>
<dbReference type="AlphaFoldDB" id="A0A8C4S8D2"/>
<dbReference type="GeneTree" id="ENSGT00940000158386"/>
<dbReference type="InterPro" id="IPR042178">
    <property type="entry name" value="Serpin_sf_1"/>
</dbReference>
<dbReference type="GO" id="GO:0005615">
    <property type="term" value="C:extracellular space"/>
    <property type="evidence" value="ECO:0007669"/>
    <property type="project" value="InterPro"/>
</dbReference>
<feature type="domain" description="Serpin" evidence="4">
    <location>
        <begin position="142"/>
        <end position="481"/>
    </location>
</feature>
<name>A0A8C4S8D2_ERPCA</name>
<reference evidence="5" key="1">
    <citation type="submission" date="2021-06" db="EMBL/GenBank/DDBJ databases">
        <authorList>
            <consortium name="Wellcome Sanger Institute Data Sharing"/>
        </authorList>
    </citation>
    <scope>NUCLEOTIDE SEQUENCE [LARGE SCALE GENOMIC DNA]</scope>
</reference>
<dbReference type="InterPro" id="IPR000215">
    <property type="entry name" value="Serpin_fam"/>
</dbReference>
<feature type="region of interest" description="Disordered" evidence="2">
    <location>
        <begin position="488"/>
        <end position="513"/>
    </location>
</feature>
<feature type="chain" id="PRO_5034976141" description="Serpin domain-containing protein" evidence="3">
    <location>
        <begin position="20"/>
        <end position="513"/>
    </location>
</feature>
<dbReference type="Ensembl" id="ENSECRT00000012950.1">
    <property type="protein sequence ID" value="ENSECRP00000012733.1"/>
    <property type="gene ID" value="ENSECRG00000008502.1"/>
</dbReference>
<evidence type="ECO:0000313" key="6">
    <source>
        <dbReference type="Proteomes" id="UP000694620"/>
    </source>
</evidence>
<dbReference type="InterPro" id="IPR023795">
    <property type="entry name" value="Serpin_CS"/>
</dbReference>
<dbReference type="PANTHER" id="PTHR11461">
    <property type="entry name" value="SERINE PROTEASE INHIBITOR, SERPIN"/>
    <property type="match status" value="1"/>
</dbReference>
<keyword evidence="3" id="KW-0732">Signal</keyword>
<dbReference type="InterPro" id="IPR042185">
    <property type="entry name" value="Serpin_sf_2"/>
</dbReference>
<feature type="region of interest" description="Disordered" evidence="2">
    <location>
        <begin position="30"/>
        <end position="126"/>
    </location>
</feature>
<proteinExistence type="inferred from homology"/>
<dbReference type="Gene3D" id="2.30.39.10">
    <property type="entry name" value="Alpha-1-antitrypsin, domain 1"/>
    <property type="match status" value="1"/>
</dbReference>
<dbReference type="PROSITE" id="PS00284">
    <property type="entry name" value="SERPIN"/>
    <property type="match status" value="1"/>
</dbReference>
<dbReference type="SMART" id="SM00093">
    <property type="entry name" value="SERPIN"/>
    <property type="match status" value="1"/>
</dbReference>
<evidence type="ECO:0000256" key="2">
    <source>
        <dbReference type="SAM" id="MobiDB-lite"/>
    </source>
</evidence>
<dbReference type="GO" id="GO:0004867">
    <property type="term" value="F:serine-type endopeptidase inhibitor activity"/>
    <property type="evidence" value="ECO:0007669"/>
    <property type="project" value="InterPro"/>
</dbReference>
<evidence type="ECO:0000313" key="5">
    <source>
        <dbReference type="Ensembl" id="ENSECRP00000012733.1"/>
    </source>
</evidence>
<keyword evidence="6" id="KW-1185">Reference proteome</keyword>
<dbReference type="InterPro" id="IPR036186">
    <property type="entry name" value="Serpin_sf"/>
</dbReference>
<dbReference type="InterPro" id="IPR023796">
    <property type="entry name" value="Serpin_dom"/>
</dbReference>
<reference evidence="5" key="3">
    <citation type="submission" date="2025-09" db="UniProtKB">
        <authorList>
            <consortium name="Ensembl"/>
        </authorList>
    </citation>
    <scope>IDENTIFICATION</scope>
</reference>
<dbReference type="Proteomes" id="UP000694620">
    <property type="component" value="Chromosome 8"/>
</dbReference>
<evidence type="ECO:0000256" key="1">
    <source>
        <dbReference type="RuleBase" id="RU000411"/>
    </source>
</evidence>
<accession>A0A8C4S8D2</accession>
<reference evidence="5" key="2">
    <citation type="submission" date="2025-08" db="UniProtKB">
        <authorList>
            <consortium name="Ensembl"/>
        </authorList>
    </citation>
    <scope>IDENTIFICATION</scope>
</reference>
<evidence type="ECO:0000256" key="3">
    <source>
        <dbReference type="SAM" id="SignalP"/>
    </source>
</evidence>
<organism evidence="5 6">
    <name type="scientific">Erpetoichthys calabaricus</name>
    <name type="common">Rope fish</name>
    <name type="synonym">Calamoichthys calabaricus</name>
    <dbReference type="NCBI Taxonomy" id="27687"/>
    <lineage>
        <taxon>Eukaryota</taxon>
        <taxon>Metazoa</taxon>
        <taxon>Chordata</taxon>
        <taxon>Craniata</taxon>
        <taxon>Vertebrata</taxon>
        <taxon>Euteleostomi</taxon>
        <taxon>Actinopterygii</taxon>
        <taxon>Polypteriformes</taxon>
        <taxon>Polypteridae</taxon>
        <taxon>Erpetoichthys</taxon>
    </lineage>
</organism>
<sequence>MRAHLLTLLLLCFSRQSISSLTTVPNIIAVDNEEEPPPPPPPPPPPGLSSTADPWEYFYTTSPTTTVSTTTMSEPPPETDISVISDASKNMTGPHSDEVVENPGIGPCDCSGGSSEENEDGSRCDKKPFSTYLGEAIMKLGLEMLQQLKPTDKHPNVILSPLSMALGLSQLAMGAENETEAMLIRSLHVQHLPCYQDLFRRVQAHLTQTTLHVASRIYLQKEFQVKQKFLEDSKKVYNSEPLLLESLEEVNKWVEAATKGKIKDFLSALPGEIAMMLINVVHFQGLWKNRFDPRFTTKEPFYVDGQHSSLVDMMQAPKYPLQYYEDGHLDAQVASFPFKEGMSLMVVLPHNGQVNVSALAQQLSPKYFYSKLSKVRNLKVKIPKLNLEYSQEMTEVLAAMGLEDLFKKPQLGKIASGHLFVSSVQHKTTLEMNEEGAEASAATSIAISRSLYHFSVNQPFLFALLDDASYVPIFMGVVTNPNPNAKLNKRGDDETEKFAPTFNKSMPSKMVPK</sequence>
<feature type="compositionally biased region" description="Low complexity" evidence="2">
    <location>
        <begin position="60"/>
        <end position="73"/>
    </location>
</feature>
<gene>
    <name evidence="5" type="primary">SERPINF2</name>
    <name evidence="5" type="synonym">serpinf2b</name>
</gene>
<dbReference type="Pfam" id="PF00079">
    <property type="entry name" value="Serpin"/>
    <property type="match status" value="1"/>
</dbReference>
<dbReference type="SUPFAM" id="SSF56574">
    <property type="entry name" value="Serpins"/>
    <property type="match status" value="1"/>
</dbReference>